<dbReference type="InterPro" id="IPR010982">
    <property type="entry name" value="Lambda_DNA-bd_dom_sf"/>
</dbReference>
<dbReference type="AlphaFoldDB" id="A0A5N8X510"/>
<dbReference type="InterPro" id="IPR000843">
    <property type="entry name" value="HTH_LacI"/>
</dbReference>
<dbReference type="Pfam" id="PF00356">
    <property type="entry name" value="LacI"/>
    <property type="match status" value="1"/>
</dbReference>
<dbReference type="Gene3D" id="1.10.260.40">
    <property type="entry name" value="lambda repressor-like DNA-binding domains"/>
    <property type="match status" value="1"/>
</dbReference>
<dbReference type="EMBL" id="VMNX01000205">
    <property type="protein sequence ID" value="MPY53615.1"/>
    <property type="molecule type" value="Genomic_DNA"/>
</dbReference>
<dbReference type="PROSITE" id="PS50932">
    <property type="entry name" value="HTH_LACI_2"/>
    <property type="match status" value="1"/>
</dbReference>
<evidence type="ECO:0000256" key="4">
    <source>
        <dbReference type="SAM" id="MobiDB-lite"/>
    </source>
</evidence>
<comment type="caution">
    <text evidence="6">The sequence shown here is derived from an EMBL/GenBank/DDBJ whole genome shotgun (WGS) entry which is preliminary data.</text>
</comment>
<feature type="region of interest" description="Disordered" evidence="4">
    <location>
        <begin position="62"/>
        <end position="108"/>
    </location>
</feature>
<protein>
    <submittedName>
        <fullName evidence="6">LacI family transcriptional regulator</fullName>
    </submittedName>
</protein>
<dbReference type="GO" id="GO:0000976">
    <property type="term" value="F:transcription cis-regulatory region binding"/>
    <property type="evidence" value="ECO:0007669"/>
    <property type="project" value="TreeGrafter"/>
</dbReference>
<proteinExistence type="predicted"/>
<dbReference type="SUPFAM" id="SSF47413">
    <property type="entry name" value="lambda repressor-like DNA-binding domains"/>
    <property type="match status" value="1"/>
</dbReference>
<dbReference type="Proteomes" id="UP000373149">
    <property type="component" value="Unassembled WGS sequence"/>
</dbReference>
<organism evidence="6 7">
    <name type="scientific">Streptomyces acidicola</name>
    <dbReference type="NCBI Taxonomy" id="2596892"/>
    <lineage>
        <taxon>Bacteria</taxon>
        <taxon>Bacillati</taxon>
        <taxon>Actinomycetota</taxon>
        <taxon>Actinomycetes</taxon>
        <taxon>Kitasatosporales</taxon>
        <taxon>Streptomycetaceae</taxon>
        <taxon>Streptomyces</taxon>
    </lineage>
</organism>
<name>A0A5N8X510_9ACTN</name>
<dbReference type="PROSITE" id="PS00356">
    <property type="entry name" value="HTH_LACI_1"/>
    <property type="match status" value="1"/>
</dbReference>
<evidence type="ECO:0000313" key="6">
    <source>
        <dbReference type="EMBL" id="MPY53615.1"/>
    </source>
</evidence>
<feature type="domain" description="HTH lacI-type" evidence="5">
    <location>
        <begin position="7"/>
        <end position="62"/>
    </location>
</feature>
<reference evidence="6 7" key="1">
    <citation type="submission" date="2019-09" db="EMBL/GenBank/DDBJ databases">
        <authorList>
            <person name="Duangmal K."/>
            <person name="Teo W.F.A."/>
            <person name="Lipun K."/>
        </authorList>
    </citation>
    <scope>NUCLEOTIDE SEQUENCE [LARGE SCALE GENOMIC DNA]</scope>
    <source>
        <strain evidence="6 7">K1PN6</strain>
    </source>
</reference>
<evidence type="ECO:0000256" key="3">
    <source>
        <dbReference type="ARBA" id="ARBA00023163"/>
    </source>
</evidence>
<dbReference type="RefSeq" id="WP_152867712.1">
    <property type="nucleotide sequence ID" value="NZ_VMNX01000205.1"/>
</dbReference>
<keyword evidence="3" id="KW-0804">Transcription</keyword>
<dbReference type="GO" id="GO:0003700">
    <property type="term" value="F:DNA-binding transcription factor activity"/>
    <property type="evidence" value="ECO:0007669"/>
    <property type="project" value="TreeGrafter"/>
</dbReference>
<evidence type="ECO:0000259" key="5">
    <source>
        <dbReference type="PROSITE" id="PS50932"/>
    </source>
</evidence>
<keyword evidence="7" id="KW-1185">Reference proteome</keyword>
<evidence type="ECO:0000256" key="2">
    <source>
        <dbReference type="ARBA" id="ARBA00023125"/>
    </source>
</evidence>
<evidence type="ECO:0000313" key="7">
    <source>
        <dbReference type="Proteomes" id="UP000373149"/>
    </source>
</evidence>
<keyword evidence="2" id="KW-0238">DNA-binding</keyword>
<evidence type="ECO:0000256" key="1">
    <source>
        <dbReference type="ARBA" id="ARBA00023015"/>
    </source>
</evidence>
<dbReference type="CDD" id="cd01392">
    <property type="entry name" value="HTH_LacI"/>
    <property type="match status" value="1"/>
</dbReference>
<dbReference type="PANTHER" id="PTHR30146">
    <property type="entry name" value="LACI-RELATED TRANSCRIPTIONAL REPRESSOR"/>
    <property type="match status" value="1"/>
</dbReference>
<gene>
    <name evidence="6" type="ORF">FPZ41_35620</name>
</gene>
<sequence length="108" mass="11300">MQQRSRPTVHEVATRAGVSVATVSYVVNGRDGLVGAETGERVLTAVRELGYVPSSSARGLRTQRTWGHLPGPLGTGGGSAWSSAPSACRRTTRWPGNCTPRPTGPDTA</sequence>
<dbReference type="SMART" id="SM00354">
    <property type="entry name" value="HTH_LACI"/>
    <property type="match status" value="1"/>
</dbReference>
<dbReference type="PANTHER" id="PTHR30146:SF109">
    <property type="entry name" value="HTH-TYPE TRANSCRIPTIONAL REGULATOR GALS"/>
    <property type="match status" value="1"/>
</dbReference>
<keyword evidence="1" id="KW-0805">Transcription regulation</keyword>
<accession>A0A5N8X510</accession>